<name>A0A918TMJ5_9BACT</name>
<keyword evidence="1" id="KW-1133">Transmembrane helix</keyword>
<sequence>MNILDTARSQLNADSLSGMADFLGIDSSVLPQLINESLPALLAIFQKASAEPTKAVLIDQFLTQTDNSILEQPNEALAQYGPDLMKGGKSGLARLLGPQLTDYIAPLAKSTGLGEGKVASALGTLAPFVIALIGQETSNAEGLQALLLDQEIAAPVPEAKVAVREKAPEKSYLPDPTKKKERRPFPKRKTILLVLVLSLVAALLFWLVSTGVIPLPTSVEPTPETTLPVPTPAAQSP</sequence>
<evidence type="ECO:0008006" key="4">
    <source>
        <dbReference type="Google" id="ProtNLM"/>
    </source>
</evidence>
<dbReference type="InterPro" id="IPR009282">
    <property type="entry name" value="DUF937"/>
</dbReference>
<keyword evidence="1" id="KW-0812">Transmembrane</keyword>
<feature type="transmembrane region" description="Helical" evidence="1">
    <location>
        <begin position="190"/>
        <end position="208"/>
    </location>
</feature>
<keyword evidence="3" id="KW-1185">Reference proteome</keyword>
<reference evidence="2" key="1">
    <citation type="journal article" date="2014" name="Int. J. Syst. Evol. Microbiol.">
        <title>Complete genome sequence of Corynebacterium casei LMG S-19264T (=DSM 44701T), isolated from a smear-ripened cheese.</title>
        <authorList>
            <consortium name="US DOE Joint Genome Institute (JGI-PGF)"/>
            <person name="Walter F."/>
            <person name="Albersmeier A."/>
            <person name="Kalinowski J."/>
            <person name="Ruckert C."/>
        </authorList>
    </citation>
    <scope>NUCLEOTIDE SEQUENCE</scope>
    <source>
        <strain evidence="2">KCTC 12988</strain>
    </source>
</reference>
<evidence type="ECO:0000256" key="1">
    <source>
        <dbReference type="SAM" id="Phobius"/>
    </source>
</evidence>
<reference evidence="2" key="2">
    <citation type="submission" date="2020-09" db="EMBL/GenBank/DDBJ databases">
        <authorList>
            <person name="Sun Q."/>
            <person name="Kim S."/>
        </authorList>
    </citation>
    <scope>NUCLEOTIDE SEQUENCE</scope>
    <source>
        <strain evidence="2">KCTC 12988</strain>
    </source>
</reference>
<comment type="caution">
    <text evidence="2">The sequence shown here is derived from an EMBL/GenBank/DDBJ whole genome shotgun (WGS) entry which is preliminary data.</text>
</comment>
<dbReference type="EMBL" id="BMXI01000008">
    <property type="protein sequence ID" value="GHC54854.1"/>
    <property type="molecule type" value="Genomic_DNA"/>
</dbReference>
<organism evidence="2 3">
    <name type="scientific">Roseibacillus persicicus</name>
    <dbReference type="NCBI Taxonomy" id="454148"/>
    <lineage>
        <taxon>Bacteria</taxon>
        <taxon>Pseudomonadati</taxon>
        <taxon>Verrucomicrobiota</taxon>
        <taxon>Verrucomicrobiia</taxon>
        <taxon>Verrucomicrobiales</taxon>
        <taxon>Verrucomicrobiaceae</taxon>
        <taxon>Roseibacillus</taxon>
    </lineage>
</organism>
<gene>
    <name evidence="2" type="ORF">GCM10007100_21740</name>
</gene>
<keyword evidence="1" id="KW-0472">Membrane</keyword>
<evidence type="ECO:0000313" key="3">
    <source>
        <dbReference type="Proteomes" id="UP000644507"/>
    </source>
</evidence>
<accession>A0A918TMJ5</accession>
<protein>
    <recommendedName>
        <fullName evidence="4">DUF937 domain-containing protein</fullName>
    </recommendedName>
</protein>
<proteinExistence type="predicted"/>
<dbReference type="Pfam" id="PF06078">
    <property type="entry name" value="DUF937"/>
    <property type="match status" value="1"/>
</dbReference>
<dbReference type="AlphaFoldDB" id="A0A918TMJ5"/>
<dbReference type="Proteomes" id="UP000644507">
    <property type="component" value="Unassembled WGS sequence"/>
</dbReference>
<dbReference type="RefSeq" id="WP_189569971.1">
    <property type="nucleotide sequence ID" value="NZ_BMXI01000008.1"/>
</dbReference>
<evidence type="ECO:0000313" key="2">
    <source>
        <dbReference type="EMBL" id="GHC54854.1"/>
    </source>
</evidence>